<feature type="domain" description="RDD" evidence="7">
    <location>
        <begin position="144"/>
        <end position="247"/>
    </location>
</feature>
<evidence type="ECO:0000313" key="8">
    <source>
        <dbReference type="EMBL" id="ULT81588.1"/>
    </source>
</evidence>
<keyword evidence="5" id="KW-0175">Coiled coil</keyword>
<evidence type="ECO:0000259" key="7">
    <source>
        <dbReference type="Pfam" id="PF06271"/>
    </source>
</evidence>
<name>A0AAE9CUI8_CAEBR</name>
<evidence type="ECO:0000256" key="1">
    <source>
        <dbReference type="ARBA" id="ARBA00004141"/>
    </source>
</evidence>
<comment type="subcellular location">
    <subcellularLocation>
        <location evidence="1">Membrane</location>
        <topology evidence="1">Multi-pass membrane protein</topology>
    </subcellularLocation>
</comment>
<dbReference type="Pfam" id="PF06271">
    <property type="entry name" value="RDD"/>
    <property type="match status" value="1"/>
</dbReference>
<evidence type="ECO:0000256" key="5">
    <source>
        <dbReference type="SAM" id="Coils"/>
    </source>
</evidence>
<sequence length="314" mass="35749">MDTSDRERVSLEDFQGSHDDLISTKPPPPLDMLHGETRYARSRRIFRETFAVPDVTVDYGSMEAWANAHRVYLEKVRQQQQRQQLLEQQMQEQLRLQQQQANGGIQWVELVRTTVGNQQLNRVVPYPPPPSPPHVLGTVRFEAASFIRRFFAEVVDFSIVMFFKLCLLLALTEFGIVDLNEYGGGYDEEQDVMQFIGLAQDLLPIEIICKVICCVFEGIFMAHGFLYIGVGQTPGKWLMGIRVISCHDVTEAEIHGYIDVHGPNVISLQQSMKRSFMKNVVVNSLFPLSTAAFQVHNGRVFYDVIVKTVVVVDL</sequence>
<dbReference type="AlphaFoldDB" id="A0AAE9CUI8"/>
<reference evidence="8 9" key="1">
    <citation type="submission" date="2022-05" db="EMBL/GenBank/DDBJ databases">
        <title>Chromosome-level reference genomes for two strains of Caenorhabditis briggsae: an improved platform for comparative genomics.</title>
        <authorList>
            <person name="Stevens L."/>
            <person name="Andersen E.C."/>
        </authorList>
    </citation>
    <scope>NUCLEOTIDE SEQUENCE [LARGE SCALE GENOMIC DNA]</scope>
    <source>
        <strain evidence="8">QX1410_ONT</strain>
        <tissue evidence="8">Whole-organism</tissue>
    </source>
</reference>
<evidence type="ECO:0000256" key="6">
    <source>
        <dbReference type="SAM" id="MobiDB-lite"/>
    </source>
</evidence>
<evidence type="ECO:0000313" key="9">
    <source>
        <dbReference type="Proteomes" id="UP000827892"/>
    </source>
</evidence>
<accession>A0AAE9CUI8</accession>
<dbReference type="PANTHER" id="PTHR13659:SF5">
    <property type="entry name" value="PROTEIN FAM8A1"/>
    <property type="match status" value="1"/>
</dbReference>
<evidence type="ECO:0000256" key="2">
    <source>
        <dbReference type="ARBA" id="ARBA00022692"/>
    </source>
</evidence>
<dbReference type="InterPro" id="IPR010432">
    <property type="entry name" value="RDD"/>
</dbReference>
<dbReference type="PANTHER" id="PTHR13659">
    <property type="entry name" value="AUTOSOMAL HIGHLY CONSERVED PROTEIN"/>
    <property type="match status" value="1"/>
</dbReference>
<dbReference type="EMBL" id="CP090896">
    <property type="protein sequence ID" value="ULT81588.1"/>
    <property type="molecule type" value="Genomic_DNA"/>
</dbReference>
<protein>
    <recommendedName>
        <fullName evidence="7">RDD domain-containing protein</fullName>
    </recommendedName>
</protein>
<keyword evidence="4" id="KW-0472">Membrane</keyword>
<gene>
    <name evidence="8" type="ORF">L3Y34_011521</name>
</gene>
<feature type="region of interest" description="Disordered" evidence="6">
    <location>
        <begin position="1"/>
        <end position="29"/>
    </location>
</feature>
<feature type="compositionally biased region" description="Basic and acidic residues" evidence="6">
    <location>
        <begin position="1"/>
        <end position="22"/>
    </location>
</feature>
<dbReference type="GO" id="GO:0016020">
    <property type="term" value="C:membrane"/>
    <property type="evidence" value="ECO:0007669"/>
    <property type="project" value="UniProtKB-SubCell"/>
</dbReference>
<organism evidence="8 9">
    <name type="scientific">Caenorhabditis briggsae</name>
    <dbReference type="NCBI Taxonomy" id="6238"/>
    <lineage>
        <taxon>Eukaryota</taxon>
        <taxon>Metazoa</taxon>
        <taxon>Ecdysozoa</taxon>
        <taxon>Nematoda</taxon>
        <taxon>Chromadorea</taxon>
        <taxon>Rhabditida</taxon>
        <taxon>Rhabditina</taxon>
        <taxon>Rhabditomorpha</taxon>
        <taxon>Rhabditoidea</taxon>
        <taxon>Rhabditidae</taxon>
        <taxon>Peloderinae</taxon>
        <taxon>Caenorhabditis</taxon>
    </lineage>
</organism>
<proteinExistence type="predicted"/>
<dbReference type="InterPro" id="IPR039871">
    <property type="entry name" value="FAM8A1"/>
</dbReference>
<feature type="coiled-coil region" evidence="5">
    <location>
        <begin position="73"/>
        <end position="102"/>
    </location>
</feature>
<evidence type="ECO:0000256" key="4">
    <source>
        <dbReference type="ARBA" id="ARBA00023136"/>
    </source>
</evidence>
<dbReference type="Proteomes" id="UP000827892">
    <property type="component" value="Chromosome X"/>
</dbReference>
<keyword evidence="3" id="KW-1133">Transmembrane helix</keyword>
<keyword evidence="2" id="KW-0812">Transmembrane</keyword>
<evidence type="ECO:0000256" key="3">
    <source>
        <dbReference type="ARBA" id="ARBA00022989"/>
    </source>
</evidence>